<evidence type="ECO:0000313" key="4">
    <source>
        <dbReference type="EMBL" id="MCP2259935.1"/>
    </source>
</evidence>
<gene>
    <name evidence="4" type="ORF">LX15_003644</name>
</gene>
<dbReference type="PANTHER" id="PTHR13947:SF37">
    <property type="entry name" value="LD18367P"/>
    <property type="match status" value="1"/>
</dbReference>
<sequence length="543" mass="59334">MIGRPRHRVPGAGQHGCDDWGTPVDKVEEASPALAAGTVVIRPAEPAEHAEVGELTVTAFRADGQLADDDRGEQELRDAAGRAGRGELLVAVDRDSGALLGTVTVLAPGSGWSAIGRDGEWEFRALAVRPTAQGRGVGRRLVRAVLDRARADHARRVVLLTRDVISAARQLFEALGFTRMPERDWEPVPGARLLAYGFELVRERPVRQARVRSAEPAEYHEIGELTVTAYRADGLLEGDAGYAGVLRDAASRAAMADLLVAVDTSGVLGTVTVCRPGSPWVEVARGAEWEFRALAVHPRARGRGVGRLLVRAVLDRAARHGVRRVVLSSQHRMRSAQHLFEALGFTRMPDRDRESVAGIRLLGYGREVEPLPMPARAGRLRIRRVVDDDHAAVGDLMARVYVGEGYAGEAVVPLLADTARRARQAELFVAVEGHGERERLLGSMTLCRSDSPYAQLARPGELELRLLAVEPTARGRGVGEALVRAGLDRAREVGGRRLVLSAQPTMYAAQRLYTRTGFVRDRERDWHTSFGLHMLAYVHPLRR</sequence>
<comment type="caution">
    <text evidence="4">The sequence shown here is derived from an EMBL/GenBank/DDBJ whole genome shotgun (WGS) entry which is preliminary data.</text>
</comment>
<protein>
    <submittedName>
        <fullName evidence="4">N-acetyltransferase YhbS</fullName>
    </submittedName>
</protein>
<dbReference type="RefSeq" id="WP_308213484.1">
    <property type="nucleotide sequence ID" value="NZ_JAMTCP010000021.1"/>
</dbReference>
<feature type="domain" description="N-acetyltransferase" evidence="3">
    <location>
        <begin position="209"/>
        <end position="369"/>
    </location>
</feature>
<dbReference type="SUPFAM" id="SSF55729">
    <property type="entry name" value="Acyl-CoA N-acyltransferases (Nat)"/>
    <property type="match status" value="3"/>
</dbReference>
<evidence type="ECO:0000256" key="1">
    <source>
        <dbReference type="ARBA" id="ARBA00022679"/>
    </source>
</evidence>
<name>A0ABT1HWN5_STRSD</name>
<dbReference type="PANTHER" id="PTHR13947">
    <property type="entry name" value="GNAT FAMILY N-ACETYLTRANSFERASE"/>
    <property type="match status" value="1"/>
</dbReference>
<dbReference type="PROSITE" id="PS51186">
    <property type="entry name" value="GNAT"/>
    <property type="match status" value="3"/>
</dbReference>
<organism evidence="4 5">
    <name type="scientific">Streptoalloteichus tenebrarius (strain ATCC 17920 / DSM 40477 / JCM 4838 / CBS 697.72 / NBRC 16177 / NCIMB 11028 / NRRL B-12390 / A12253. 1 / ISP 5477)</name>
    <name type="common">Streptomyces tenebrarius</name>
    <dbReference type="NCBI Taxonomy" id="1933"/>
    <lineage>
        <taxon>Bacteria</taxon>
        <taxon>Bacillati</taxon>
        <taxon>Actinomycetota</taxon>
        <taxon>Actinomycetes</taxon>
        <taxon>Pseudonocardiales</taxon>
        <taxon>Pseudonocardiaceae</taxon>
        <taxon>Streptoalloteichus</taxon>
    </lineage>
</organism>
<keyword evidence="1" id="KW-0808">Transferase</keyword>
<dbReference type="InterPro" id="IPR016181">
    <property type="entry name" value="Acyl_CoA_acyltransferase"/>
</dbReference>
<dbReference type="Pfam" id="PF00583">
    <property type="entry name" value="Acetyltransf_1"/>
    <property type="match status" value="3"/>
</dbReference>
<evidence type="ECO:0000259" key="3">
    <source>
        <dbReference type="PROSITE" id="PS51186"/>
    </source>
</evidence>
<accession>A0ABT1HWN5</accession>
<reference evidence="4 5" key="1">
    <citation type="submission" date="2022-06" db="EMBL/GenBank/DDBJ databases">
        <title>Genomic Encyclopedia of Archaeal and Bacterial Type Strains, Phase II (KMG-II): from individual species to whole genera.</title>
        <authorList>
            <person name="Goeker M."/>
        </authorList>
    </citation>
    <scope>NUCLEOTIDE SEQUENCE [LARGE SCALE GENOMIC DNA]</scope>
    <source>
        <strain evidence="4 5">DSM 40477</strain>
    </source>
</reference>
<evidence type="ECO:0000256" key="2">
    <source>
        <dbReference type="SAM" id="MobiDB-lite"/>
    </source>
</evidence>
<dbReference type="CDD" id="cd04301">
    <property type="entry name" value="NAT_SF"/>
    <property type="match status" value="3"/>
</dbReference>
<dbReference type="InterPro" id="IPR050769">
    <property type="entry name" value="NAT_camello-type"/>
</dbReference>
<feature type="domain" description="N-acetyltransferase" evidence="3">
    <location>
        <begin position="39"/>
        <end position="199"/>
    </location>
</feature>
<dbReference type="Proteomes" id="UP001205311">
    <property type="component" value="Unassembled WGS sequence"/>
</dbReference>
<proteinExistence type="predicted"/>
<evidence type="ECO:0000313" key="5">
    <source>
        <dbReference type="Proteomes" id="UP001205311"/>
    </source>
</evidence>
<keyword evidence="5" id="KW-1185">Reference proteome</keyword>
<dbReference type="InterPro" id="IPR000182">
    <property type="entry name" value="GNAT_dom"/>
</dbReference>
<feature type="domain" description="N-acetyltransferase" evidence="3">
    <location>
        <begin position="380"/>
        <end position="542"/>
    </location>
</feature>
<dbReference type="EMBL" id="JAMTCP010000021">
    <property type="protein sequence ID" value="MCP2259935.1"/>
    <property type="molecule type" value="Genomic_DNA"/>
</dbReference>
<dbReference type="Gene3D" id="3.40.630.30">
    <property type="match status" value="3"/>
</dbReference>
<feature type="region of interest" description="Disordered" evidence="2">
    <location>
        <begin position="1"/>
        <end position="20"/>
    </location>
</feature>